<proteinExistence type="predicted"/>
<dbReference type="NCBIfam" id="TIGR03293">
    <property type="entry name" value="PhnG_redo"/>
    <property type="match status" value="1"/>
</dbReference>
<dbReference type="GO" id="GO:0015716">
    <property type="term" value="P:organic phosphonate transport"/>
    <property type="evidence" value="ECO:0007669"/>
    <property type="project" value="InterPro"/>
</dbReference>
<gene>
    <name evidence="1" type="primary">phnG</name>
    <name evidence="1" type="ORF">KO353_03160</name>
</gene>
<dbReference type="KEGG" id="elio:KO353_03160"/>
<evidence type="ECO:0000313" key="2">
    <source>
        <dbReference type="Proteomes" id="UP000694001"/>
    </source>
</evidence>
<organism evidence="1 2">
    <name type="scientific">Elioraea tepida</name>
    <dbReference type="NCBI Taxonomy" id="2843330"/>
    <lineage>
        <taxon>Bacteria</taxon>
        <taxon>Pseudomonadati</taxon>
        <taxon>Pseudomonadota</taxon>
        <taxon>Alphaproteobacteria</taxon>
        <taxon>Acetobacterales</taxon>
        <taxon>Elioraeaceae</taxon>
        <taxon>Elioraea</taxon>
    </lineage>
</organism>
<keyword evidence="1" id="KW-0456">Lyase</keyword>
<dbReference type="Proteomes" id="UP000694001">
    <property type="component" value="Chromosome"/>
</dbReference>
<reference evidence="1" key="1">
    <citation type="submission" date="2021-06" db="EMBL/GenBank/DDBJ databases">
        <title>Elioraea tepida, sp. nov., a moderately thermophilic aerobic anoxygenic phototrophic bacterium isolated from an alkaline siliceous hot spring mat community in Yellowstone National Park, WY, USA.</title>
        <authorList>
            <person name="Saini M.K."/>
            <person name="Yoshida S."/>
            <person name="Sebastian A."/>
            <person name="Hirose S."/>
            <person name="Hara E."/>
            <person name="Tamaki H."/>
            <person name="Soulier N.T."/>
            <person name="Albert I."/>
            <person name="Hanada S."/>
            <person name="Bryant D.A."/>
            <person name="Tank M."/>
        </authorList>
    </citation>
    <scope>NUCLEOTIDE SEQUENCE</scope>
    <source>
        <strain evidence="1">MS-P2</strain>
    </source>
</reference>
<dbReference type="AlphaFoldDB" id="A0A975U2T4"/>
<dbReference type="EMBL" id="CP076448">
    <property type="protein sequence ID" value="QXM25259.1"/>
    <property type="molecule type" value="Genomic_DNA"/>
</dbReference>
<dbReference type="RefSeq" id="WP_218286315.1">
    <property type="nucleotide sequence ID" value="NZ_CP076448.1"/>
</dbReference>
<accession>A0A975U2T4</accession>
<name>A0A975U2T4_9PROT</name>
<dbReference type="GO" id="GO:0016829">
    <property type="term" value="F:lyase activity"/>
    <property type="evidence" value="ECO:0007669"/>
    <property type="project" value="UniProtKB-KW"/>
</dbReference>
<dbReference type="GO" id="GO:0019634">
    <property type="term" value="P:organic phosphonate metabolic process"/>
    <property type="evidence" value="ECO:0007669"/>
    <property type="project" value="InterPro"/>
</dbReference>
<dbReference type="Pfam" id="PF06754">
    <property type="entry name" value="PhnG"/>
    <property type="match status" value="1"/>
</dbReference>
<protein>
    <submittedName>
        <fullName evidence="1">Phosphonate C-P lyase system protein PhnG</fullName>
    </submittedName>
</protein>
<dbReference type="InterPro" id="IPR009609">
    <property type="entry name" value="Phosphonate_metab_PhnG"/>
</dbReference>
<evidence type="ECO:0000313" key="1">
    <source>
        <dbReference type="EMBL" id="QXM25259.1"/>
    </source>
</evidence>
<sequence length="159" mass="17018">MNDAQPFPTAPAGAALEEARRHRMAVLARAPLAELEHALAAAGPLPAWERLRGPETGMVMVRGRMDGKGQAFNLGEMTVTRCAVRLADGRVGHVYLAGRDARRAELAAVLDAALLDPTLAQALAPKIEAMAHAQEEARLDRSRRAAATQVSFYGLVRMG</sequence>
<keyword evidence="2" id="KW-1185">Reference proteome</keyword>